<dbReference type="InterPro" id="IPR036365">
    <property type="entry name" value="PGBD-like_sf"/>
</dbReference>
<evidence type="ECO:0000256" key="5">
    <source>
        <dbReference type="ARBA" id="ARBA00022737"/>
    </source>
</evidence>
<dbReference type="GO" id="GO:0006508">
    <property type="term" value="P:proteolysis"/>
    <property type="evidence" value="ECO:0007669"/>
    <property type="project" value="UniProtKB-KW"/>
</dbReference>
<evidence type="ECO:0000256" key="13">
    <source>
        <dbReference type="PIRSR" id="PIRSR001191-2"/>
    </source>
</evidence>
<keyword evidence="2" id="KW-0645">Protease</keyword>
<sequence length="550" mass="62886">MNYILILFAFIWLFTLTKINCKPLPTFREKKQTNNRKMSMNQENMIKFMLKFGYLDQNAGPQALIAGDTLVAALKSVQKFGGLEETGVFDNDTLKLINSKRCGVPDIPLKLNGNKNKRYVVSSNVWNKRSLTYYIFNFTPKLPHESIRNEIQKALSKWSRFSQLKFLEVNNENFADIVISFGVADHGDQFPFDGPGNTLAHAFYPGELGPLGGDIHFDDSEDWTLDNSTNNGVDFYSVVLHEMGHSLGLRHSTAPDSIMNPYYKGPQLQDIGYDDISGMRSVYIARSLPEDYVSFTPPIQLPPITPGKSHPHVHWSSFSHETCTDYDTVTPEPFTTFKPEIATPKKNDNTDECKGNFDAVSCFRGEIFVFKKNLLWRLNKPGSILQRYPVQLLKFFQVLANNDHNIVKIDAAYERPDSNIVMFSGKNYYVFNGNHLIENSPKSIMDYGFPPFLVRVDAVMVFGGPPLTYLFSGEYFWIYDDQKKILLQNHRLIKEHFKGIKTPIDAVLTWKSGDTYFFSENQYWKFNHNLNKTEPGYPKNAAEFLLGCTS</sequence>
<dbReference type="SUPFAM" id="SSF47090">
    <property type="entry name" value="PGBD-like"/>
    <property type="match status" value="1"/>
</dbReference>
<feature type="binding site" evidence="14">
    <location>
        <position position="410"/>
    </location>
    <ligand>
        <name>Ca(2+)</name>
        <dbReference type="ChEBI" id="CHEBI:29108"/>
        <label>4</label>
    </ligand>
</feature>
<keyword evidence="8 14" id="KW-0106">Calcium</keyword>
<dbReference type="SMART" id="SM00235">
    <property type="entry name" value="ZnMc"/>
    <property type="match status" value="1"/>
</dbReference>
<dbReference type="InterPro" id="IPR018487">
    <property type="entry name" value="Hemopexin-like_repeat"/>
</dbReference>
<evidence type="ECO:0000256" key="12">
    <source>
        <dbReference type="PIRSR" id="PIRSR001191-1"/>
    </source>
</evidence>
<name>A0A5E4NIW1_9HEMI</name>
<feature type="binding site" evidence="13">
    <location>
        <position position="251"/>
    </location>
    <ligand>
        <name>Zn(2+)</name>
        <dbReference type="ChEBI" id="CHEBI:29105"/>
        <label>2</label>
        <note>catalytic</note>
    </ligand>
</feature>
<dbReference type="InterPro" id="IPR033739">
    <property type="entry name" value="M10A_MMP"/>
</dbReference>
<organism evidence="18 19">
    <name type="scientific">Cinara cedri</name>
    <dbReference type="NCBI Taxonomy" id="506608"/>
    <lineage>
        <taxon>Eukaryota</taxon>
        <taxon>Metazoa</taxon>
        <taxon>Ecdysozoa</taxon>
        <taxon>Arthropoda</taxon>
        <taxon>Hexapoda</taxon>
        <taxon>Insecta</taxon>
        <taxon>Pterygota</taxon>
        <taxon>Neoptera</taxon>
        <taxon>Paraneoptera</taxon>
        <taxon>Hemiptera</taxon>
        <taxon>Sternorrhyncha</taxon>
        <taxon>Aphidomorpha</taxon>
        <taxon>Aphidoidea</taxon>
        <taxon>Aphididae</taxon>
        <taxon>Lachninae</taxon>
        <taxon>Cinara</taxon>
    </lineage>
</organism>
<dbReference type="PANTHER" id="PTHR10201:SF169">
    <property type="entry name" value="MATRIX METALLOPROTEINASE-16-LIKE PROTEIN"/>
    <property type="match status" value="1"/>
</dbReference>
<feature type="binding site" evidence="14">
    <location>
        <position position="218"/>
    </location>
    <ligand>
        <name>Ca(2+)</name>
        <dbReference type="ChEBI" id="CHEBI:29108"/>
        <label>3</label>
    </ligand>
</feature>
<feature type="binding site" evidence="14">
    <location>
        <position position="201"/>
    </location>
    <ligand>
        <name>Zn(2+)</name>
        <dbReference type="ChEBI" id="CHEBI:29105"/>
        <label>1</label>
    </ligand>
</feature>
<dbReference type="GO" id="GO:0005615">
    <property type="term" value="C:extracellular space"/>
    <property type="evidence" value="ECO:0007669"/>
    <property type="project" value="TreeGrafter"/>
</dbReference>
<comment type="similarity">
    <text evidence="1">Belongs to the peptidase M10A family.</text>
</comment>
<evidence type="ECO:0000256" key="9">
    <source>
        <dbReference type="ARBA" id="ARBA00023049"/>
    </source>
</evidence>
<reference evidence="18 19" key="1">
    <citation type="submission" date="2019-08" db="EMBL/GenBank/DDBJ databases">
        <authorList>
            <person name="Alioto T."/>
            <person name="Alioto T."/>
            <person name="Gomez Garrido J."/>
        </authorList>
    </citation>
    <scope>NUCLEOTIDE SEQUENCE [LARGE SCALE GENOMIC DNA]</scope>
</reference>
<feature type="binding site" evidence="14">
    <location>
        <position position="216"/>
    </location>
    <ligand>
        <name>Zn(2+)</name>
        <dbReference type="ChEBI" id="CHEBI:29105"/>
        <label>1</label>
    </ligand>
</feature>
<keyword evidence="11" id="KW-1015">Disulfide bond</keyword>
<dbReference type="Gene3D" id="3.40.390.10">
    <property type="entry name" value="Collagenase (Catalytic Domain)"/>
    <property type="match status" value="1"/>
</dbReference>
<feature type="chain" id="PRO_5022969090" evidence="16">
    <location>
        <begin position="22"/>
        <end position="550"/>
    </location>
</feature>
<feature type="binding site" evidence="14">
    <location>
        <position position="507"/>
    </location>
    <ligand>
        <name>Ca(2+)</name>
        <dbReference type="ChEBI" id="CHEBI:29108"/>
        <label>5</label>
    </ligand>
</feature>
<keyword evidence="4 16" id="KW-0732">Signal</keyword>
<dbReference type="InterPro" id="IPR006026">
    <property type="entry name" value="Peptidase_Metallo"/>
</dbReference>
<dbReference type="GO" id="GO:0031012">
    <property type="term" value="C:extracellular matrix"/>
    <property type="evidence" value="ECO:0007669"/>
    <property type="project" value="InterPro"/>
</dbReference>
<dbReference type="Pfam" id="PF00413">
    <property type="entry name" value="Peptidase_M10"/>
    <property type="match status" value="1"/>
</dbReference>
<feature type="binding site" description="in inhibited form" evidence="14">
    <location>
        <position position="102"/>
    </location>
    <ligand>
        <name>Zn(2+)</name>
        <dbReference type="ChEBI" id="CHEBI:29105"/>
        <label>2</label>
        <note>catalytic</note>
    </ligand>
</feature>
<feature type="repeat" description="Hemopexin" evidence="15">
    <location>
        <begin position="354"/>
        <end position="399"/>
    </location>
</feature>
<comment type="cofactor">
    <cofactor evidence="14">
        <name>Ca(2+)</name>
        <dbReference type="ChEBI" id="CHEBI:29108"/>
    </cofactor>
    <text evidence="14">Can bind about 5 Ca(2+) ions per subunit.</text>
</comment>
<dbReference type="CDD" id="cd04278">
    <property type="entry name" value="ZnMc_MMP"/>
    <property type="match status" value="1"/>
</dbReference>
<evidence type="ECO:0000256" key="2">
    <source>
        <dbReference type="ARBA" id="ARBA00022670"/>
    </source>
</evidence>
<keyword evidence="7 13" id="KW-0862">Zinc</keyword>
<keyword evidence="19" id="KW-1185">Reference proteome</keyword>
<dbReference type="Gene3D" id="2.110.10.10">
    <property type="entry name" value="Hemopexin-like domain"/>
    <property type="match status" value="1"/>
</dbReference>
<evidence type="ECO:0000259" key="17">
    <source>
        <dbReference type="SMART" id="SM00235"/>
    </source>
</evidence>
<dbReference type="SUPFAM" id="SSF55486">
    <property type="entry name" value="Metalloproteases ('zincins'), catalytic domain"/>
    <property type="match status" value="1"/>
</dbReference>
<dbReference type="InterPro" id="IPR000585">
    <property type="entry name" value="Hemopexin-like_dom"/>
</dbReference>
<dbReference type="PRINTS" id="PR00138">
    <property type="entry name" value="MATRIXIN"/>
</dbReference>
<evidence type="ECO:0000256" key="7">
    <source>
        <dbReference type="ARBA" id="ARBA00022833"/>
    </source>
</evidence>
<protein>
    <submittedName>
        <fullName evidence="18">Peptidase M10A,Hemopexin-like domain,Metallopeptidase, catalytic domain,Hemopexin-like</fullName>
    </submittedName>
</protein>
<feature type="binding site" evidence="14">
    <location>
        <position position="186"/>
    </location>
    <ligand>
        <name>Zn(2+)</name>
        <dbReference type="ChEBI" id="CHEBI:29105"/>
        <label>1</label>
    </ligand>
</feature>
<dbReference type="GO" id="GO:0008270">
    <property type="term" value="F:zinc ion binding"/>
    <property type="evidence" value="ECO:0007669"/>
    <property type="project" value="InterPro"/>
</dbReference>
<dbReference type="PROSITE" id="PS51642">
    <property type="entry name" value="HEMOPEXIN_2"/>
    <property type="match status" value="4"/>
</dbReference>
<dbReference type="Proteomes" id="UP000325440">
    <property type="component" value="Unassembled WGS sequence"/>
</dbReference>
<feature type="active site" evidence="12">
    <location>
        <position position="242"/>
    </location>
</feature>
<proteinExistence type="inferred from homology"/>
<dbReference type="PANTHER" id="PTHR10201">
    <property type="entry name" value="MATRIX METALLOPROTEINASE"/>
    <property type="match status" value="1"/>
</dbReference>
<feature type="binding site" evidence="14">
    <location>
        <position position="259"/>
    </location>
    <ligand>
        <name>Zn(2+)</name>
        <dbReference type="ChEBI" id="CHEBI:29105"/>
        <label>2</label>
        <note>catalytic</note>
    </ligand>
</feature>
<evidence type="ECO:0000256" key="3">
    <source>
        <dbReference type="ARBA" id="ARBA00022723"/>
    </source>
</evidence>
<dbReference type="InterPro" id="IPR024079">
    <property type="entry name" value="MetalloPept_cat_dom_sf"/>
</dbReference>
<dbReference type="InterPro" id="IPR021190">
    <property type="entry name" value="Pept_M10A"/>
</dbReference>
<dbReference type="GO" id="GO:0004222">
    <property type="term" value="F:metalloendopeptidase activity"/>
    <property type="evidence" value="ECO:0007669"/>
    <property type="project" value="InterPro"/>
</dbReference>
<evidence type="ECO:0000256" key="6">
    <source>
        <dbReference type="ARBA" id="ARBA00022801"/>
    </source>
</evidence>
<feature type="domain" description="Peptidase metallopeptidase" evidence="17">
    <location>
        <begin position="122"/>
        <end position="294"/>
    </location>
</feature>
<dbReference type="InterPro" id="IPR002477">
    <property type="entry name" value="Peptidoglycan-bd-like"/>
</dbReference>
<evidence type="ECO:0000256" key="1">
    <source>
        <dbReference type="ARBA" id="ARBA00010370"/>
    </source>
</evidence>
<feature type="binding site" evidence="14">
    <location>
        <position position="176"/>
    </location>
    <ligand>
        <name>Ca(2+)</name>
        <dbReference type="ChEBI" id="CHEBI:29108"/>
        <label>2</label>
    </ligand>
</feature>
<dbReference type="FunFam" id="2.110.10.10:FF:000002">
    <property type="entry name" value="Matrix metallopeptidase 3"/>
    <property type="match status" value="1"/>
</dbReference>
<dbReference type="EMBL" id="CABPRJ010002390">
    <property type="protein sequence ID" value="VVC44924.1"/>
    <property type="molecule type" value="Genomic_DNA"/>
</dbReference>
<keyword evidence="10" id="KW-0865">Zymogen</keyword>
<feature type="binding site" evidence="14">
    <location>
        <position position="194"/>
    </location>
    <ligand>
        <name>Ca(2+)</name>
        <dbReference type="ChEBI" id="CHEBI:29108"/>
        <label>3</label>
    </ligand>
</feature>
<feature type="binding site" evidence="14">
    <location>
        <position position="214"/>
    </location>
    <ligand>
        <name>Ca(2+)</name>
        <dbReference type="ChEBI" id="CHEBI:29108"/>
        <label>2</label>
    </ligand>
</feature>
<evidence type="ECO:0000256" key="14">
    <source>
        <dbReference type="PIRSR" id="PIRSR621190-2"/>
    </source>
</evidence>
<dbReference type="Pfam" id="PF00045">
    <property type="entry name" value="Hemopexin"/>
    <property type="match status" value="3"/>
</dbReference>
<dbReference type="GO" id="GO:0030574">
    <property type="term" value="P:collagen catabolic process"/>
    <property type="evidence" value="ECO:0007669"/>
    <property type="project" value="TreeGrafter"/>
</dbReference>
<keyword evidence="9" id="KW-0482">Metalloprotease</keyword>
<feature type="repeat" description="Hemopexin" evidence="15">
    <location>
        <begin position="453"/>
        <end position="500"/>
    </location>
</feature>
<feature type="binding site" evidence="14">
    <location>
        <position position="212"/>
    </location>
    <ligand>
        <name>Ca(2+)</name>
        <dbReference type="ChEBI" id="CHEBI:29108"/>
        <label>2</label>
    </ligand>
</feature>
<evidence type="ECO:0000256" key="10">
    <source>
        <dbReference type="ARBA" id="ARBA00023145"/>
    </source>
</evidence>
<keyword evidence="3 13" id="KW-0479">Metal-binding</keyword>
<dbReference type="InterPro" id="IPR001818">
    <property type="entry name" value="Pept_M10_metallopeptidase"/>
</dbReference>
<comment type="cofactor">
    <cofactor evidence="14">
        <name>Zn(2+)</name>
        <dbReference type="ChEBI" id="CHEBI:29105"/>
    </cofactor>
    <text evidence="14">Binds 2 Zn(2+) ions per subunit.</text>
</comment>
<keyword evidence="5" id="KW-0677">Repeat</keyword>
<feature type="binding site" evidence="14">
    <location>
        <position position="219"/>
    </location>
    <ligand>
        <name>Ca(2+)</name>
        <dbReference type="ChEBI" id="CHEBI:29108"/>
        <label>1</label>
    </ligand>
</feature>
<feature type="binding site" evidence="14">
    <location>
        <position position="505"/>
    </location>
    <ligand>
        <name>Ca(2+)</name>
        <dbReference type="ChEBI" id="CHEBI:29108"/>
        <label>4</label>
    </ligand>
</feature>
<keyword evidence="6" id="KW-0378">Hydrolase</keyword>
<dbReference type="CDD" id="cd00094">
    <property type="entry name" value="HX"/>
    <property type="match status" value="1"/>
</dbReference>
<dbReference type="GO" id="GO:0030198">
    <property type="term" value="P:extracellular matrix organization"/>
    <property type="evidence" value="ECO:0007669"/>
    <property type="project" value="TreeGrafter"/>
</dbReference>
<evidence type="ECO:0000256" key="11">
    <source>
        <dbReference type="ARBA" id="ARBA00023157"/>
    </source>
</evidence>
<evidence type="ECO:0000256" key="15">
    <source>
        <dbReference type="PROSITE-ProRule" id="PRU01011"/>
    </source>
</evidence>
<dbReference type="AlphaFoldDB" id="A0A5E4NIW1"/>
<feature type="repeat" description="Hemopexin" evidence="15">
    <location>
        <begin position="501"/>
        <end position="548"/>
    </location>
</feature>
<feature type="binding site" evidence="14">
    <location>
        <position position="412"/>
    </location>
    <ligand>
        <name>Ca(2+)</name>
        <dbReference type="ChEBI" id="CHEBI:29108"/>
        <label>5</label>
    </ligand>
</feature>
<feature type="binding site" evidence="14">
    <location>
        <position position="221"/>
    </location>
    <ligand>
        <name>Ca(2+)</name>
        <dbReference type="ChEBI" id="CHEBI:29108"/>
        <label>1</label>
    </ligand>
</feature>
<dbReference type="SMART" id="SM00120">
    <property type="entry name" value="HX"/>
    <property type="match status" value="4"/>
</dbReference>
<accession>A0A5E4NIW1</accession>
<dbReference type="Pfam" id="PF01471">
    <property type="entry name" value="PG_binding_1"/>
    <property type="match status" value="1"/>
</dbReference>
<dbReference type="InterPro" id="IPR036375">
    <property type="entry name" value="Hemopexin-like_dom_sf"/>
</dbReference>
<feature type="repeat" description="Hemopexin" evidence="15">
    <location>
        <begin position="406"/>
        <end position="451"/>
    </location>
</feature>
<dbReference type="SUPFAM" id="SSF50923">
    <property type="entry name" value="Hemopexin-like domain"/>
    <property type="match status" value="1"/>
</dbReference>
<feature type="binding site" evidence="13">
    <location>
        <position position="245"/>
    </location>
    <ligand>
        <name>Zn(2+)</name>
        <dbReference type="ChEBI" id="CHEBI:29105"/>
        <label>2</label>
        <note>catalytic</note>
    </ligand>
</feature>
<feature type="binding site" evidence="14">
    <location>
        <position position="193"/>
    </location>
    <ligand>
        <name>Ca(2+)</name>
        <dbReference type="ChEBI" id="CHEBI:29108"/>
        <label>3</label>
    </ligand>
</feature>
<feature type="signal peptide" evidence="16">
    <location>
        <begin position="1"/>
        <end position="21"/>
    </location>
</feature>
<feature type="binding site" evidence="14">
    <location>
        <position position="358"/>
    </location>
    <ligand>
        <name>Ca(2+)</name>
        <dbReference type="ChEBI" id="CHEBI:29108"/>
        <label>4</label>
    </ligand>
</feature>
<feature type="binding site" evidence="14">
    <location>
        <position position="188"/>
    </location>
    <ligand>
        <name>Zn(2+)</name>
        <dbReference type="ChEBI" id="CHEBI:29105"/>
        <label>1</label>
    </ligand>
</feature>
<evidence type="ECO:0000313" key="19">
    <source>
        <dbReference type="Proteomes" id="UP000325440"/>
    </source>
</evidence>
<dbReference type="OrthoDB" id="406838at2759"/>
<feature type="binding site" evidence="13">
    <location>
        <position position="241"/>
    </location>
    <ligand>
        <name>Zn(2+)</name>
        <dbReference type="ChEBI" id="CHEBI:29105"/>
        <label>2</label>
        <note>catalytic</note>
    </ligand>
</feature>
<evidence type="ECO:0000256" key="4">
    <source>
        <dbReference type="ARBA" id="ARBA00022729"/>
    </source>
</evidence>
<dbReference type="PIRSF" id="PIRSF001191">
    <property type="entry name" value="Peptidase_M10A_matrix"/>
    <property type="match status" value="1"/>
</dbReference>
<evidence type="ECO:0000256" key="8">
    <source>
        <dbReference type="ARBA" id="ARBA00022837"/>
    </source>
</evidence>
<feature type="binding site" evidence="14">
    <location>
        <position position="221"/>
    </location>
    <ligand>
        <name>Ca(2+)</name>
        <dbReference type="ChEBI" id="CHEBI:29108"/>
        <label>3</label>
    </ligand>
</feature>
<gene>
    <name evidence="18" type="ORF">CINCED_3A002423</name>
</gene>
<evidence type="ECO:0000313" key="18">
    <source>
        <dbReference type="EMBL" id="VVC44924.1"/>
    </source>
</evidence>
<evidence type="ECO:0000256" key="16">
    <source>
        <dbReference type="SAM" id="SignalP"/>
    </source>
</evidence>